<keyword evidence="3" id="KW-1185">Reference proteome</keyword>
<dbReference type="Proteomes" id="UP000253769">
    <property type="component" value="Unassembled WGS sequence"/>
</dbReference>
<accession>A0A369WDW8</accession>
<proteinExistence type="predicted"/>
<sequence>MHSNNICLREHLAADRTENAVSRACNRRSLSLTSLRLLLRHWHQNWRTRRQLAQLDSHQLKDIGVSIGDAQQEADKPFWRD</sequence>
<gene>
    <name evidence="2" type="ORF">DV711_11420</name>
</gene>
<comment type="caution">
    <text evidence="2">The sequence shown here is derived from an EMBL/GenBank/DDBJ whole genome shotgun (WGS) entry which is preliminary data.</text>
</comment>
<reference evidence="2 3" key="1">
    <citation type="submission" date="2018-07" db="EMBL/GenBank/DDBJ databases">
        <title>Motiliproteus coralliicola sp. nov., a bacterium isolated from Coral.</title>
        <authorList>
            <person name="Wang G."/>
        </authorList>
    </citation>
    <scope>NUCLEOTIDE SEQUENCE [LARGE SCALE GENOMIC DNA]</scope>
    <source>
        <strain evidence="2 3">C34</strain>
    </source>
</reference>
<evidence type="ECO:0000259" key="1">
    <source>
        <dbReference type="Pfam" id="PF06568"/>
    </source>
</evidence>
<name>A0A369WDW8_9GAMM</name>
<dbReference type="InterPro" id="IPR009506">
    <property type="entry name" value="YjiS-like"/>
</dbReference>
<dbReference type="Pfam" id="PF06568">
    <property type="entry name" value="YjiS-like"/>
    <property type="match status" value="1"/>
</dbReference>
<dbReference type="OrthoDB" id="7306802at2"/>
<evidence type="ECO:0000313" key="3">
    <source>
        <dbReference type="Proteomes" id="UP000253769"/>
    </source>
</evidence>
<dbReference type="AlphaFoldDB" id="A0A369WDW8"/>
<feature type="domain" description="YjiS-like" evidence="1">
    <location>
        <begin position="35"/>
        <end position="70"/>
    </location>
</feature>
<protein>
    <submittedName>
        <fullName evidence="2">DUF1127 domain-containing protein</fullName>
    </submittedName>
</protein>
<evidence type="ECO:0000313" key="2">
    <source>
        <dbReference type="EMBL" id="RDE19493.1"/>
    </source>
</evidence>
<dbReference type="RefSeq" id="WP_114695838.1">
    <property type="nucleotide sequence ID" value="NZ_QQOH01000003.1"/>
</dbReference>
<dbReference type="EMBL" id="QQOH01000003">
    <property type="protein sequence ID" value="RDE19493.1"/>
    <property type="molecule type" value="Genomic_DNA"/>
</dbReference>
<organism evidence="2 3">
    <name type="scientific">Motiliproteus coralliicola</name>
    <dbReference type="NCBI Taxonomy" id="2283196"/>
    <lineage>
        <taxon>Bacteria</taxon>
        <taxon>Pseudomonadati</taxon>
        <taxon>Pseudomonadota</taxon>
        <taxon>Gammaproteobacteria</taxon>
        <taxon>Oceanospirillales</taxon>
        <taxon>Oceanospirillaceae</taxon>
        <taxon>Motiliproteus</taxon>
    </lineage>
</organism>